<name>A0ABQ6YDG9_9GAMM</name>
<gene>
    <name evidence="2" type="ORF">A6D6_00464</name>
</gene>
<feature type="domain" description="Tle cognate immunity protein 4 C-terminal" evidence="1">
    <location>
        <begin position="193"/>
        <end position="362"/>
    </location>
</feature>
<keyword evidence="3" id="KW-1185">Reference proteome</keyword>
<dbReference type="PROSITE" id="PS51257">
    <property type="entry name" value="PROKAR_LIPOPROTEIN"/>
    <property type="match status" value="1"/>
</dbReference>
<dbReference type="Proteomes" id="UP000771797">
    <property type="component" value="Unassembled WGS sequence"/>
</dbReference>
<evidence type="ECO:0000313" key="3">
    <source>
        <dbReference type="Proteomes" id="UP000771797"/>
    </source>
</evidence>
<evidence type="ECO:0000259" key="1">
    <source>
        <dbReference type="Pfam" id="PF18426"/>
    </source>
</evidence>
<proteinExistence type="predicted"/>
<evidence type="ECO:0000313" key="2">
    <source>
        <dbReference type="EMBL" id="KAF0808074.1"/>
    </source>
</evidence>
<protein>
    <recommendedName>
        <fullName evidence="1">Tle cognate immunity protein 4 C-terminal domain-containing protein</fullName>
    </recommendedName>
</protein>
<comment type="caution">
    <text evidence="2">The sequence shown here is derived from an EMBL/GenBank/DDBJ whole genome shotgun (WGS) entry which is preliminary data.</text>
</comment>
<sequence length="364" mass="39607">MSGGGGKGGGMRGGAVTRTLFSLALAALALISIGCDSPGNDTKDYALMNQIPLTAECVGYMRIGLPDKGRRAWSATVDGAGLALLKGLDRTAFDTYVESRKEKFAALPHNVEPNRLVTFRSFGDKGTILLYREDAFQTEVVEMERYLWVGSDEGAGRGYFLDSGSHFGKVEQDLESFSRVFAKFSLRQPGESTSNGFCIDGASLADDGIDVAADVTVSLPGQPGWDLYVSYAKLGSPHDVQDTEGLDERLATATGSLELEQEKYRRQAEAYPGIGKEPDYPKHFEVLRKGSRELAGVKGGEAAWKKELNNGGVLYTFLWMDESLSGQSAMVEMNTRDEEQTASSEERMFALWDAVLASVEFRGH</sequence>
<dbReference type="InterPro" id="IPR041290">
    <property type="entry name" value="Tli4_C"/>
</dbReference>
<organism evidence="2 3">
    <name type="scientific">Alcanivorax xiamenensis</name>
    <dbReference type="NCBI Taxonomy" id="1177156"/>
    <lineage>
        <taxon>Bacteria</taxon>
        <taxon>Pseudomonadati</taxon>
        <taxon>Pseudomonadota</taxon>
        <taxon>Gammaproteobacteria</taxon>
        <taxon>Oceanospirillales</taxon>
        <taxon>Alcanivoracaceae</taxon>
        <taxon>Alcanivorax</taxon>
    </lineage>
</organism>
<dbReference type="EMBL" id="AQPF01000002">
    <property type="protein sequence ID" value="KAF0808074.1"/>
    <property type="molecule type" value="Genomic_DNA"/>
</dbReference>
<dbReference type="Pfam" id="PF18426">
    <property type="entry name" value="Tli4_C"/>
    <property type="match status" value="1"/>
</dbReference>
<accession>A0ABQ6YDG9</accession>
<reference evidence="2 3" key="1">
    <citation type="submission" date="2012-09" db="EMBL/GenBank/DDBJ databases">
        <title>Genome Sequence of alkane-degrading Bacterium Alcanivorax sp. 6-D-6.</title>
        <authorList>
            <person name="Lai Q."/>
            <person name="Shao Z."/>
        </authorList>
    </citation>
    <scope>NUCLEOTIDE SEQUENCE [LARGE SCALE GENOMIC DNA]</scope>
    <source>
        <strain evidence="2 3">6-D-6</strain>
    </source>
</reference>